<evidence type="ECO:0000313" key="2">
    <source>
        <dbReference type="Proteomes" id="UP000269923"/>
    </source>
</evidence>
<dbReference type="PANTHER" id="PTHR42905">
    <property type="entry name" value="PHOSPHOENOLPYRUVATE CARBOXYLASE"/>
    <property type="match status" value="1"/>
</dbReference>
<name>A0A3P2A0L2_9NEIS</name>
<gene>
    <name evidence="1" type="ORF">EII21_10695</name>
</gene>
<dbReference type="GO" id="GO:0016829">
    <property type="term" value="F:lyase activity"/>
    <property type="evidence" value="ECO:0007669"/>
    <property type="project" value="UniProtKB-KW"/>
</dbReference>
<keyword evidence="2" id="KW-1185">Reference proteome</keyword>
<dbReference type="CDD" id="cd00377">
    <property type="entry name" value="ICL_PEPM"/>
    <property type="match status" value="1"/>
</dbReference>
<dbReference type="OrthoDB" id="9785398at2"/>
<dbReference type="InterPro" id="IPR015813">
    <property type="entry name" value="Pyrv/PenolPyrv_kinase-like_dom"/>
</dbReference>
<proteinExistence type="predicted"/>
<comment type="caution">
    <text evidence="1">The sequence shown here is derived from an EMBL/GenBank/DDBJ whole genome shotgun (WGS) entry which is preliminary data.</text>
</comment>
<protein>
    <submittedName>
        <fullName evidence="1">Isocitrate lyase/phosphoenolpyruvate mutase family protein</fullName>
    </submittedName>
</protein>
<dbReference type="Pfam" id="PF13714">
    <property type="entry name" value="PEP_mutase"/>
    <property type="match status" value="1"/>
</dbReference>
<reference evidence="1 2" key="1">
    <citation type="submission" date="2018-11" db="EMBL/GenBank/DDBJ databases">
        <title>Genomes From Bacteria Associated with the Canine Oral Cavity: a Test Case for Automated Genome-Based Taxonomic Assignment.</title>
        <authorList>
            <person name="Coil D.A."/>
            <person name="Jospin G."/>
            <person name="Darling A.E."/>
            <person name="Wallis C."/>
            <person name="Davis I.J."/>
            <person name="Harris S."/>
            <person name="Eisen J.A."/>
            <person name="Holcombe L.J."/>
            <person name="O'Flynn C."/>
        </authorList>
    </citation>
    <scope>NUCLEOTIDE SEQUENCE [LARGE SCALE GENOMIC DNA]</scope>
    <source>
        <strain evidence="1 2">COT-280</strain>
    </source>
</reference>
<organism evidence="1 2">
    <name type="scientific">Conchiformibius steedae</name>
    <dbReference type="NCBI Taxonomy" id="153493"/>
    <lineage>
        <taxon>Bacteria</taxon>
        <taxon>Pseudomonadati</taxon>
        <taxon>Pseudomonadota</taxon>
        <taxon>Betaproteobacteria</taxon>
        <taxon>Neisseriales</taxon>
        <taxon>Neisseriaceae</taxon>
        <taxon>Conchiformibius</taxon>
    </lineage>
</organism>
<dbReference type="InterPro" id="IPR039556">
    <property type="entry name" value="ICL/PEPM"/>
</dbReference>
<dbReference type="SUPFAM" id="SSF51621">
    <property type="entry name" value="Phosphoenolpyruvate/pyruvate domain"/>
    <property type="match status" value="1"/>
</dbReference>
<accession>A0A3P2A0L2</accession>
<dbReference type="EMBL" id="RQYC01000031">
    <property type="protein sequence ID" value="RRD88839.1"/>
    <property type="molecule type" value="Genomic_DNA"/>
</dbReference>
<keyword evidence="1" id="KW-0456">Lyase</keyword>
<keyword evidence="1" id="KW-0670">Pyruvate</keyword>
<dbReference type="AlphaFoldDB" id="A0A3P2A0L2"/>
<dbReference type="InterPro" id="IPR040442">
    <property type="entry name" value="Pyrv_kinase-like_dom_sf"/>
</dbReference>
<sequence length="257" mass="28491">MKNLIQQNECLVIGNVWDSLSAIIHEQAGFKALGTTSWGIANTLGYQDGQRISFDDLKKVVSQILNVINIPLSVDVEAGYAQDRKGVVDNVLTLAKMGCSGVNLEDSIPNQGLQNKDGFAELIKEIKAELLNNGFDNFYLNIRTDTYLTMENPLEETISRAALYENAGADGIFIPCIQTDEDIKAVLEKINIPLNVMSLPNLTDIEKLKKLGVQRFSYGNAMSDCIISEIEKLTNKIVKDNNTSSLYNHDNVITKFK</sequence>
<dbReference type="Proteomes" id="UP000269923">
    <property type="component" value="Unassembled WGS sequence"/>
</dbReference>
<dbReference type="PANTHER" id="PTHR42905:SF16">
    <property type="entry name" value="CARBOXYPHOSPHONOENOLPYRUVATE PHOSPHONOMUTASE-LIKE PROTEIN (AFU_ORTHOLOGUE AFUA_5G07230)"/>
    <property type="match status" value="1"/>
</dbReference>
<evidence type="ECO:0000313" key="1">
    <source>
        <dbReference type="EMBL" id="RRD88839.1"/>
    </source>
</evidence>
<dbReference type="Gene3D" id="3.20.20.60">
    <property type="entry name" value="Phosphoenolpyruvate-binding domains"/>
    <property type="match status" value="1"/>
</dbReference>
<dbReference type="RefSeq" id="WP_124796326.1">
    <property type="nucleotide sequence ID" value="NZ_RQYC01000031.1"/>
</dbReference>